<keyword evidence="2" id="KW-1185">Reference proteome</keyword>
<dbReference type="Proteomes" id="UP000198931">
    <property type="component" value="Unassembled WGS sequence"/>
</dbReference>
<dbReference type="AlphaFoldDB" id="A0A1I3FAS6"/>
<dbReference type="RefSeq" id="WP_090079289.1">
    <property type="nucleotide sequence ID" value="NZ_FOQT01000002.1"/>
</dbReference>
<protein>
    <submittedName>
        <fullName evidence="1">Uncharacterized protein</fullName>
    </submittedName>
</protein>
<gene>
    <name evidence="1" type="ORF">SAMN05443292_1256</name>
</gene>
<reference evidence="1 2" key="1">
    <citation type="submission" date="2016-10" db="EMBL/GenBank/DDBJ databases">
        <authorList>
            <person name="de Groot N.N."/>
        </authorList>
    </citation>
    <scope>NUCLEOTIDE SEQUENCE [LARGE SCALE GENOMIC DNA]</scope>
    <source>
        <strain evidence="1 2">DSM 26000</strain>
    </source>
</reference>
<name>A0A1I3FAS6_9FLAO</name>
<dbReference type="EMBL" id="FOQT01000002">
    <property type="protein sequence ID" value="SFI08326.1"/>
    <property type="molecule type" value="Genomic_DNA"/>
</dbReference>
<dbReference type="OrthoDB" id="9878409at2"/>
<accession>A0A1I3FAS6</accession>
<evidence type="ECO:0000313" key="1">
    <source>
        <dbReference type="EMBL" id="SFI08326.1"/>
    </source>
</evidence>
<organism evidence="1 2">
    <name type="scientific">Halpernia frigidisoli</name>
    <dbReference type="NCBI Taxonomy" id="1125876"/>
    <lineage>
        <taxon>Bacteria</taxon>
        <taxon>Pseudomonadati</taxon>
        <taxon>Bacteroidota</taxon>
        <taxon>Flavobacteriia</taxon>
        <taxon>Flavobacteriales</taxon>
        <taxon>Weeksellaceae</taxon>
        <taxon>Chryseobacterium group</taxon>
        <taxon>Halpernia</taxon>
    </lineage>
</organism>
<proteinExistence type="predicted"/>
<sequence>MKIIFKIEFKYKNGYILGRLLKSENLNLEINSKLEVYNLKNIVPSDALIGGENKRNDLFIFSLKDDLHFENLKIEEIIELT</sequence>
<evidence type="ECO:0000313" key="2">
    <source>
        <dbReference type="Proteomes" id="UP000198931"/>
    </source>
</evidence>